<dbReference type="Pfam" id="PF03020">
    <property type="entry name" value="LEM"/>
    <property type="match status" value="1"/>
</dbReference>
<keyword evidence="1" id="KW-0812">Transmembrane</keyword>
<reference evidence="3" key="2">
    <citation type="submission" date="2025-09" db="UniProtKB">
        <authorList>
            <consortium name="Ensembl"/>
        </authorList>
    </citation>
    <scope>IDENTIFICATION</scope>
</reference>
<dbReference type="GeneTree" id="ENSGT00510000050141"/>
<proteinExistence type="predicted"/>
<evidence type="ECO:0000313" key="3">
    <source>
        <dbReference type="Ensembl" id="ENSPKIP00000023153.1"/>
    </source>
</evidence>
<evidence type="ECO:0000259" key="2">
    <source>
        <dbReference type="PROSITE" id="PS50954"/>
    </source>
</evidence>
<dbReference type="FunFam" id="1.10.720.40:FF:000001">
    <property type="entry name" value="LEM domain containing 2, isoform CRA_a"/>
    <property type="match status" value="1"/>
</dbReference>
<sequence length="411" mass="45921">CFLLFTNEFVLNSRGPFLLLKVFTLRNAASTVRIPFALVCSPSSLPPRSPTPTSTTELPAALVSFCPPRFSLFPRVHSLIPSRVPASSSLVPSLVSSRVLSPLLVPSLLSLPLSVHVLFLSNFHLPSPTLFTSPFPVSLPCPCSRLSLSLSCRSVSPAVLSISQLCISLFLLTPCLLPSWIPWPIGRSHNWAAPSVRGFFVKLCHSFFFVPQNLHWPPTTSVCIHCLVPPFAPMSTLSTKSDHEISELLDDYGIKHGPIVGSTRTLYEKKLKEAMAKGSRQKMPSDKTYYREEQEEVTYVHYRSPPRSEGFGESSSVRRQFTPEYSREPDMDYANEPSFHRTAASYSQVSHSKPALHKLSRDASAKETVPQQSRFIPLWFQFLVFLVVAAFLYFVFTNMETPAANPFNKLE</sequence>
<evidence type="ECO:0000313" key="4">
    <source>
        <dbReference type="Proteomes" id="UP000261540"/>
    </source>
</evidence>
<dbReference type="PROSITE" id="PS50954">
    <property type="entry name" value="LEM"/>
    <property type="match status" value="1"/>
</dbReference>
<dbReference type="PANTHER" id="PTHR12019">
    <property type="entry name" value="LAMINA-ASSOCIATED POLYPEPTIDE THYMOPOIETIN"/>
    <property type="match status" value="1"/>
</dbReference>
<dbReference type="PANTHER" id="PTHR12019:SF5">
    <property type="entry name" value="EMERIN (EMERY-DREIFUSS MUSCULAR DYSTROPHY)"/>
    <property type="match status" value="1"/>
</dbReference>
<dbReference type="Ensembl" id="ENSPKIT00000003832.1">
    <property type="protein sequence ID" value="ENSPKIP00000023153.1"/>
    <property type="gene ID" value="ENSPKIG00000006890.1"/>
</dbReference>
<keyword evidence="4" id="KW-1185">Reference proteome</keyword>
<reference evidence="3" key="1">
    <citation type="submission" date="2025-08" db="UniProtKB">
        <authorList>
            <consortium name="Ensembl"/>
        </authorList>
    </citation>
    <scope>IDENTIFICATION</scope>
</reference>
<dbReference type="SMART" id="SM00540">
    <property type="entry name" value="LEM"/>
    <property type="match status" value="1"/>
</dbReference>
<dbReference type="SUPFAM" id="SSF63451">
    <property type="entry name" value="LEM domain"/>
    <property type="match status" value="1"/>
</dbReference>
<feature type="domain" description="LEM" evidence="2">
    <location>
        <begin position="234"/>
        <end position="278"/>
    </location>
</feature>
<organism evidence="3 4">
    <name type="scientific">Paramormyrops kingsleyae</name>
    <dbReference type="NCBI Taxonomy" id="1676925"/>
    <lineage>
        <taxon>Eukaryota</taxon>
        <taxon>Metazoa</taxon>
        <taxon>Chordata</taxon>
        <taxon>Craniata</taxon>
        <taxon>Vertebrata</taxon>
        <taxon>Euteleostomi</taxon>
        <taxon>Actinopterygii</taxon>
        <taxon>Neopterygii</taxon>
        <taxon>Teleostei</taxon>
        <taxon>Osteoglossocephala</taxon>
        <taxon>Osteoglossomorpha</taxon>
        <taxon>Osteoglossiformes</taxon>
        <taxon>Mormyridae</taxon>
        <taxon>Paramormyrops</taxon>
    </lineage>
</organism>
<accession>A0A3B3RXW5</accession>
<dbReference type="InterPro" id="IPR034989">
    <property type="entry name" value="LEM_emerin"/>
</dbReference>
<dbReference type="Proteomes" id="UP000261540">
    <property type="component" value="Unplaced"/>
</dbReference>
<feature type="transmembrane region" description="Helical" evidence="1">
    <location>
        <begin position="376"/>
        <end position="396"/>
    </location>
</feature>
<name>A0A3B3RXW5_9TELE</name>
<dbReference type="CDD" id="cd12939">
    <property type="entry name" value="LEM_emerin"/>
    <property type="match status" value="1"/>
</dbReference>
<dbReference type="Gene3D" id="1.10.720.40">
    <property type="match status" value="1"/>
</dbReference>
<dbReference type="InterPro" id="IPR051656">
    <property type="entry name" value="LEM_domain"/>
</dbReference>
<keyword evidence="1" id="KW-1133">Transmembrane helix</keyword>
<dbReference type="InterPro" id="IPR011015">
    <property type="entry name" value="LEM/LEM-like_dom_sf"/>
</dbReference>
<protein>
    <recommendedName>
        <fullName evidence="2">LEM domain-containing protein</fullName>
    </recommendedName>
</protein>
<dbReference type="InterPro" id="IPR003887">
    <property type="entry name" value="LEM_dom"/>
</dbReference>
<keyword evidence="1" id="KW-0472">Membrane</keyword>
<evidence type="ECO:0000256" key="1">
    <source>
        <dbReference type="SAM" id="Phobius"/>
    </source>
</evidence>
<dbReference type="AlphaFoldDB" id="A0A3B3RXW5"/>